<gene>
    <name evidence="3" type="ORF">D6D22_09610</name>
</gene>
<evidence type="ECO:0000256" key="1">
    <source>
        <dbReference type="SAM" id="Coils"/>
    </source>
</evidence>
<evidence type="ECO:0000313" key="3">
    <source>
        <dbReference type="EMBL" id="THW32472.1"/>
    </source>
</evidence>
<name>A0A4T0E608_AURPU</name>
<organism evidence="3 4">
    <name type="scientific">Aureobasidium pullulans</name>
    <name type="common">Black yeast</name>
    <name type="synonym">Pullularia pullulans</name>
    <dbReference type="NCBI Taxonomy" id="5580"/>
    <lineage>
        <taxon>Eukaryota</taxon>
        <taxon>Fungi</taxon>
        <taxon>Dikarya</taxon>
        <taxon>Ascomycota</taxon>
        <taxon>Pezizomycotina</taxon>
        <taxon>Dothideomycetes</taxon>
        <taxon>Dothideomycetidae</taxon>
        <taxon>Dothideales</taxon>
        <taxon>Saccotheciaceae</taxon>
        <taxon>Aureobasidium</taxon>
    </lineage>
</organism>
<feature type="compositionally biased region" description="Basic and acidic residues" evidence="2">
    <location>
        <begin position="1"/>
        <end position="11"/>
    </location>
</feature>
<feature type="coiled-coil region" evidence="1">
    <location>
        <begin position="74"/>
        <end position="118"/>
    </location>
</feature>
<feature type="compositionally biased region" description="Basic and acidic residues" evidence="2">
    <location>
        <begin position="20"/>
        <end position="29"/>
    </location>
</feature>
<feature type="region of interest" description="Disordered" evidence="2">
    <location>
        <begin position="1"/>
        <end position="51"/>
    </location>
</feature>
<dbReference type="AlphaFoldDB" id="A0A4T0E608"/>
<dbReference type="EMBL" id="QZAL01000245">
    <property type="protein sequence ID" value="THW32472.1"/>
    <property type="molecule type" value="Genomic_DNA"/>
</dbReference>
<dbReference type="Proteomes" id="UP000310687">
    <property type="component" value="Unassembled WGS sequence"/>
</dbReference>
<sequence>MAATNDSEKPKPSSPLTSPKNDKVIDKKAAKQARKKANRKNKKGAAGTNDSLTIEVAAVSETGSTISPRTSPRLAALREKEEAAQEVLVALEDKQEAAQEIVNELERKIKELEDFATNQISSIMQTDDDVALRSPQFYMFPELPNPYPMARKFKSSEERTEIGHRLTRKIHLQDVTDPKNPKNIGLWAVSTYLAKKYIIPGEIIFATHAFSNNDLKLKFPNESKQKLDDLSLGRQKEFMSITTVGGKWEGEDLANANGPPLRYEPVSDTKDLDEKAFVDVARITWIDRYTNYKPAQAYLTRASYLRLLDVVTYKQHNDQLEACEVHKLYGWPETLPTIPSRKRTAAQRERWLETGLTETEIDADAE</sequence>
<comment type="caution">
    <text evidence="3">The sequence shown here is derived from an EMBL/GenBank/DDBJ whole genome shotgun (WGS) entry which is preliminary data.</text>
</comment>
<evidence type="ECO:0000313" key="4">
    <source>
        <dbReference type="Proteomes" id="UP000310687"/>
    </source>
</evidence>
<keyword evidence="1" id="KW-0175">Coiled coil</keyword>
<accession>A0A4T0E608</accession>
<reference evidence="3 4" key="1">
    <citation type="submission" date="2018-10" db="EMBL/GenBank/DDBJ databases">
        <title>Fifty Aureobasidium pullulans genomes reveal a recombining polyextremotolerant generalist.</title>
        <authorList>
            <person name="Gostincar C."/>
            <person name="Turk M."/>
            <person name="Zajc J."/>
            <person name="Gunde-Cimerman N."/>
        </authorList>
    </citation>
    <scope>NUCLEOTIDE SEQUENCE [LARGE SCALE GENOMIC DNA]</scope>
    <source>
        <strain evidence="3 4">EXF-11013</strain>
    </source>
</reference>
<evidence type="ECO:0000256" key="2">
    <source>
        <dbReference type="SAM" id="MobiDB-lite"/>
    </source>
</evidence>
<protein>
    <submittedName>
        <fullName evidence="3">Uncharacterized protein</fullName>
    </submittedName>
</protein>
<proteinExistence type="predicted"/>
<feature type="compositionally biased region" description="Basic residues" evidence="2">
    <location>
        <begin position="30"/>
        <end position="43"/>
    </location>
</feature>